<evidence type="ECO:0000259" key="6">
    <source>
        <dbReference type="PROSITE" id="PS50853"/>
    </source>
</evidence>
<keyword evidence="3" id="KW-0624">Polysaccharide degradation</keyword>
<dbReference type="Pfam" id="PF17963">
    <property type="entry name" value="Big_9"/>
    <property type="match status" value="6"/>
</dbReference>
<feature type="transmembrane region" description="Helical" evidence="5">
    <location>
        <begin position="29"/>
        <end position="49"/>
    </location>
</feature>
<gene>
    <name evidence="7" type="ORF">GFD21_08770</name>
</gene>
<dbReference type="PROSITE" id="PS50853">
    <property type="entry name" value="FN3"/>
    <property type="match status" value="1"/>
</dbReference>
<feature type="region of interest" description="Disordered" evidence="4">
    <location>
        <begin position="1941"/>
        <end position="1987"/>
    </location>
</feature>
<feature type="compositionally biased region" description="Polar residues" evidence="4">
    <location>
        <begin position="1946"/>
        <end position="1962"/>
    </location>
</feature>
<dbReference type="EMBL" id="WHZV01000008">
    <property type="protein sequence ID" value="NEG55843.1"/>
    <property type="molecule type" value="Genomic_DNA"/>
</dbReference>
<protein>
    <submittedName>
        <fullName evidence="7">Tandem-95 repeat protein</fullName>
    </submittedName>
</protein>
<feature type="region of interest" description="Disordered" evidence="4">
    <location>
        <begin position="1737"/>
        <end position="1773"/>
    </location>
</feature>
<dbReference type="Pfam" id="PF00041">
    <property type="entry name" value="fn3"/>
    <property type="match status" value="1"/>
</dbReference>
<feature type="region of interest" description="Disordered" evidence="4">
    <location>
        <begin position="385"/>
        <end position="413"/>
    </location>
</feature>
<dbReference type="CDD" id="cd00063">
    <property type="entry name" value="FN3"/>
    <property type="match status" value="2"/>
</dbReference>
<keyword evidence="3" id="KW-0119">Carbohydrate metabolism</keyword>
<name>A0A6L9SVF6_9BIFI</name>
<evidence type="ECO:0000313" key="8">
    <source>
        <dbReference type="Proteomes" id="UP000483293"/>
    </source>
</evidence>
<evidence type="ECO:0000313" key="7">
    <source>
        <dbReference type="EMBL" id="NEG55843.1"/>
    </source>
</evidence>
<evidence type="ECO:0000256" key="1">
    <source>
        <dbReference type="ARBA" id="ARBA00023295"/>
    </source>
</evidence>
<evidence type="ECO:0000256" key="2">
    <source>
        <dbReference type="ARBA" id="ARBA00023319"/>
    </source>
</evidence>
<keyword evidence="8" id="KW-1185">Reference proteome</keyword>
<keyword evidence="1" id="KW-0326">Glycosidase</keyword>
<dbReference type="NCBIfam" id="NF012211">
    <property type="entry name" value="tand_rpt_95"/>
    <property type="match status" value="1"/>
</dbReference>
<dbReference type="SMART" id="SM00060">
    <property type="entry name" value="FN3"/>
    <property type="match status" value="3"/>
</dbReference>
<feature type="region of interest" description="Disordered" evidence="4">
    <location>
        <begin position="1661"/>
        <end position="1691"/>
    </location>
</feature>
<dbReference type="GO" id="GO:0016798">
    <property type="term" value="F:hydrolase activity, acting on glycosyl bonds"/>
    <property type="evidence" value="ECO:0007669"/>
    <property type="project" value="UniProtKB-KW"/>
</dbReference>
<evidence type="ECO:0000256" key="3">
    <source>
        <dbReference type="ARBA" id="ARBA00023326"/>
    </source>
</evidence>
<keyword evidence="5" id="KW-1133">Transmembrane helix</keyword>
<dbReference type="GO" id="GO:0000272">
    <property type="term" value="P:polysaccharide catabolic process"/>
    <property type="evidence" value="ECO:0007669"/>
    <property type="project" value="UniProtKB-KW"/>
</dbReference>
<keyword evidence="2" id="KW-0393">Immunoglobulin domain</keyword>
<keyword evidence="1" id="KW-0378">Hydrolase</keyword>
<feature type="region of interest" description="Disordered" evidence="4">
    <location>
        <begin position="1320"/>
        <end position="1342"/>
    </location>
</feature>
<feature type="compositionally biased region" description="Polar residues" evidence="4">
    <location>
        <begin position="1331"/>
        <end position="1342"/>
    </location>
</feature>
<keyword evidence="5" id="KW-0812">Transmembrane</keyword>
<feature type="domain" description="Fibronectin type-III" evidence="6">
    <location>
        <begin position="1491"/>
        <end position="1588"/>
    </location>
</feature>
<dbReference type="PANTHER" id="PTHR14340">
    <property type="entry name" value="MICROFIBRIL-ASSOCIATED GLYCOPROTEIN 3"/>
    <property type="match status" value="1"/>
</dbReference>
<dbReference type="PANTHER" id="PTHR14340:SF9">
    <property type="entry name" value="FIBRONECTIN TYPE-III DOMAIN-CONTAINING PROTEIN"/>
    <property type="match status" value="1"/>
</dbReference>
<evidence type="ECO:0000256" key="4">
    <source>
        <dbReference type="SAM" id="MobiDB-lite"/>
    </source>
</evidence>
<dbReference type="Gene3D" id="2.60.40.10">
    <property type="entry name" value="Immunoglobulins"/>
    <property type="match status" value="3"/>
</dbReference>
<dbReference type="RefSeq" id="WP_163197609.1">
    <property type="nucleotide sequence ID" value="NZ_WHZV01000008.1"/>
</dbReference>
<feature type="compositionally biased region" description="Polar residues" evidence="4">
    <location>
        <begin position="1750"/>
        <end position="1767"/>
    </location>
</feature>
<feature type="compositionally biased region" description="Polar residues" evidence="4">
    <location>
        <begin position="393"/>
        <end position="412"/>
    </location>
</feature>
<dbReference type="SUPFAM" id="SSF49265">
    <property type="entry name" value="Fibronectin type III"/>
    <property type="match status" value="1"/>
</dbReference>
<dbReference type="InterPro" id="IPR013783">
    <property type="entry name" value="Ig-like_fold"/>
</dbReference>
<dbReference type="InterPro" id="IPR003961">
    <property type="entry name" value="FN3_dom"/>
</dbReference>
<dbReference type="InterPro" id="IPR036116">
    <property type="entry name" value="FN3_sf"/>
</dbReference>
<proteinExistence type="predicted"/>
<dbReference type="Proteomes" id="UP000483293">
    <property type="component" value="Unassembled WGS sequence"/>
</dbReference>
<reference evidence="7 8" key="1">
    <citation type="submission" date="2019-10" db="EMBL/GenBank/DDBJ databases">
        <title>Bifidobacterium from non-human primates.</title>
        <authorList>
            <person name="Modesto M."/>
        </authorList>
    </citation>
    <scope>NUCLEOTIDE SEQUENCE [LARGE SCALE GENOMIC DNA]</scope>
    <source>
        <strain evidence="7 8">SMA15</strain>
    </source>
</reference>
<accession>A0A6L9SVF6</accession>
<sequence>MAKSSQAYERSRRAGALLRRLVPSGNRRWVTPVVTLLLILAAIAGAVIISSVTQRHVQLDDGTVWVTSLKNRKAARFNVRLREADAAVASSAQRFDVSQHGSDTVLDETSRASSIKASTIGVDGSTEVKGNTVSMIGGGTVAFLNTKTGDVWAGSADDVTSVSPASAKPQMRLGTGGRAVVDSNGVVWGYRPSDGMIMELTSPQSRVAQLESITSGGQTNADSFTVVDGAPVITSGPRLIFKGGDVALGETGRFTLQSPSVDGEQSGWVAAAGQDGLRLVDLTKRGAKPVVLSSGGKGEPARPVSSGGCVHAAWSRKADNYVRVCSAKDGGARFASLQAVNATSELVFRTNHRQVVLNDVVNGNVWNPQDSTDVIKIQWNTIQTEQSEKQQQSDDTANNQRKYDKTCSQQSGEIKAENDDFGARAGGEQILDVLRNDQQTDCSVLRITHVNAPSGADVTVSPVYDGRYVQLDATKAHAGSASFSYEISDGRGQTSTATVDLTLQAGDDHAPAQSDVPPELAVEQGATYTTNALGSFTDPDGDPMTLVSAVPQNSDQVSVSTRADGQLTFNTGSMTSGRVGVQVTASDGEQTGTGMIYFSVKPANTLAADIDPVVKSALPDTDTTIDLKPYVHATSAQPAQLSAVDAPDGASVTMNAADQTLQFKAQNPGTYYVPYTITQGSVPATGLARVEVQPATGEAAKPVAANDVALLGAGNTAIVEPLANDVDPMGGVLSVTSVSADASSGIKTGLVSHKRVYLTARQVPTRPVEVTYTVANAAGTSTGTIVLQPPALSTGNSAPKAQNVNAQVRTGGIVSVDVLDHVSYPDGTTVKLQNNLQTDKATFRGIAFVSGDTVRYQASNEPGVYPVTYTVKDDLGNSASGTITITVHKGDAEHKSSPTPHDTEAQVAAGQKVRIPITLTGIDTDGDDDQLLGLGNKAPQLGRITEVGANYLVYEAYSDSSGTDTFSYAVEDWTGRRAQAQIRVGVFTGASDSGVYARDDEVTLRPGTAATVPVTLNDISGDNTDLTVEPKLEPQGIQGARVKDNAIDFTTPDNAGTAYIVYTVRDKAGLSDTGTLTVNVDPNAPIDPPQAYDYRVPPAATIDKKSVDVDVSQWIANPSGTAADLKVGVHPSARDHARVKGGDKSTVITVDLTDEARSVPYTVTNTRYGITSTAFIQVPAYGVFPPTLRPNAPEIKVNARETVQINIADYVRVGAGKEATVDGADSVSATKAADNDLYVNDKTLKFTAPKDYSGPASITFTAVDGKKGSDKTKIINSAVITLPITVVGRNTQPPTFSSSNIDVVAGEPEKTIDLKALTHAPDGASEDERQYTYSGGSTSGKVEASVTNAGQLQVRADKDAAPGTTVSVPVRIKYAAGTVEAGMTVRVVSSTRPLARLTDKTVQVRAGGTQTVAMLADAYNPFPDEPLTIVRCAADDATRLTVDCAESGDISITAPADLGASTNRVLVTVQDGTKAEERKVTGTITVAVIDRPEAPMLSPADAKPQDGSIDLTWTPGASNGSPITDYEVSWSSDGGDATTKSCGAVTTCKITGLKNGKAYSFKVRARNEVGWSPDSNTVTGTPDRVPPAPSSVSVDDGFESVSVSWDMPDYDGSAPDYYTVTLSNGAKDTVKGSRSKTFTIPSKDITDGMTVTATVSAHNKVGDGTGTTSKNTAKPYGTPDPPSVTASQAGANSTTVKVSAALGAMHNTTCDRVELQLGGDSRTVSCSSTSADFTLSDGDLGSPLTPKATVRTTQGRSATGTGPTITPSYKPGMPRNLSVSASGGECRVTWQDGDGKSGSFGYAVDGGPQSTTYDTSFSYDPGKWRSCGTVHVWKIFKNATSDQASATSDAMPNKPKAQISNIDFKWDDRNTLHLLSGSVDTYGQQATVVLTLTDGNGHSEEHTWTAGSGPEKIDMKDSQLEGDVTWRITLRDGASELIDGVEASDKVSNSRPMASGNSTSLSGMLPDDAHDTQPWVRGLAYRTSARP</sequence>
<comment type="caution">
    <text evidence="7">The sequence shown here is derived from an EMBL/GenBank/DDBJ whole genome shotgun (WGS) entry which is preliminary data.</text>
</comment>
<evidence type="ECO:0000256" key="5">
    <source>
        <dbReference type="SAM" id="Phobius"/>
    </source>
</evidence>
<feature type="region of interest" description="Disordered" evidence="4">
    <location>
        <begin position="1570"/>
        <end position="1595"/>
    </location>
</feature>
<organism evidence="7 8">
    <name type="scientific">Bifidobacterium platyrrhinorum</name>
    <dbReference type="NCBI Taxonomy" id="2661628"/>
    <lineage>
        <taxon>Bacteria</taxon>
        <taxon>Bacillati</taxon>
        <taxon>Actinomycetota</taxon>
        <taxon>Actinomycetes</taxon>
        <taxon>Bifidobacteriales</taxon>
        <taxon>Bifidobacteriaceae</taxon>
        <taxon>Bifidobacterium</taxon>
    </lineage>
</organism>
<keyword evidence="5" id="KW-0472">Membrane</keyword>